<evidence type="ECO:0000256" key="1">
    <source>
        <dbReference type="SAM" id="MobiDB-lite"/>
    </source>
</evidence>
<keyword evidence="2" id="KW-1133">Transmembrane helix</keyword>
<evidence type="ECO:0000313" key="3">
    <source>
        <dbReference type="EMBL" id="MFC6314859.1"/>
    </source>
</evidence>
<dbReference type="InterPro" id="IPR009214">
    <property type="entry name" value="DUF1129"/>
</dbReference>
<feature type="transmembrane region" description="Helical" evidence="2">
    <location>
        <begin position="285"/>
        <end position="305"/>
    </location>
</feature>
<comment type="caution">
    <text evidence="3">The sequence shown here is derived from an EMBL/GenBank/DDBJ whole genome shotgun (WGS) entry which is preliminary data.</text>
</comment>
<feature type="transmembrane region" description="Helical" evidence="2">
    <location>
        <begin position="185"/>
        <end position="203"/>
    </location>
</feature>
<reference evidence="4" key="1">
    <citation type="journal article" date="2019" name="Int. J. Syst. Evol. Microbiol.">
        <title>The Global Catalogue of Microorganisms (GCM) 10K type strain sequencing project: providing services to taxonomists for standard genome sequencing and annotation.</title>
        <authorList>
            <consortium name="The Broad Institute Genomics Platform"/>
            <consortium name="The Broad Institute Genome Sequencing Center for Infectious Disease"/>
            <person name="Wu L."/>
            <person name="Ma J."/>
        </authorList>
    </citation>
    <scope>NUCLEOTIDE SEQUENCE [LARGE SCALE GENOMIC DNA]</scope>
    <source>
        <strain evidence="4">CCM 8897</strain>
    </source>
</reference>
<keyword evidence="2" id="KW-0812">Transmembrane</keyword>
<dbReference type="Pfam" id="PF06570">
    <property type="entry name" value="DUF1129"/>
    <property type="match status" value="1"/>
</dbReference>
<feature type="region of interest" description="Disordered" evidence="1">
    <location>
        <begin position="1"/>
        <end position="100"/>
    </location>
</feature>
<name>A0ABW1ULQ0_9LACO</name>
<dbReference type="RefSeq" id="WP_125600944.1">
    <property type="nucleotide sequence ID" value="NZ_JBHSSM010000014.1"/>
</dbReference>
<keyword evidence="4" id="KW-1185">Reference proteome</keyword>
<feature type="compositionally biased region" description="Polar residues" evidence="1">
    <location>
        <begin position="1"/>
        <end position="20"/>
    </location>
</feature>
<dbReference type="Proteomes" id="UP001596310">
    <property type="component" value="Unassembled WGS sequence"/>
</dbReference>
<evidence type="ECO:0000313" key="4">
    <source>
        <dbReference type="Proteomes" id="UP001596310"/>
    </source>
</evidence>
<gene>
    <name evidence="3" type="ORF">ACFQHW_04655</name>
</gene>
<proteinExistence type="predicted"/>
<accession>A0ABW1ULQ0</accession>
<feature type="compositionally biased region" description="Low complexity" evidence="1">
    <location>
        <begin position="30"/>
        <end position="51"/>
    </location>
</feature>
<keyword evidence="2" id="KW-0472">Membrane</keyword>
<feature type="transmembrane region" description="Helical" evidence="2">
    <location>
        <begin position="215"/>
        <end position="233"/>
    </location>
</feature>
<evidence type="ECO:0000256" key="2">
    <source>
        <dbReference type="SAM" id="Phobius"/>
    </source>
</evidence>
<protein>
    <submittedName>
        <fullName evidence="3">DUF1129 family protein</fullName>
    </submittedName>
</protein>
<feature type="transmembrane region" description="Helical" evidence="2">
    <location>
        <begin position="254"/>
        <end position="279"/>
    </location>
</feature>
<dbReference type="EMBL" id="JBHSSM010000014">
    <property type="protein sequence ID" value="MFC6314859.1"/>
    <property type="molecule type" value="Genomic_DNA"/>
</dbReference>
<sequence>MKANEENNQQTPPDEVQATSEPVKDEPAAESANNSTDSTDSTNSADSTAATDETDTIDIVKTDVSAETARRNQEASARQAKVRSERKRPQGKDPQEMTPAELRAELTNKNDDYVFKMHKLFVEAGYTEADADQKIDEFLPEIIAGQRTGKPAAQLYGAPTVKVDHIIHAPAKPIEIKYWMRSVDWSMLYFVILAAVFGVMGFFTKANAANNTSSGFLTLVTMSLSFGFLLTWFTDGMAESQAAKKAGRKPKRPLWRTILLSVVAVFVVMALISMISVILPGLNVVLPAIVYLLMAAAVYGLRYLFRRHYHIKGNTMF</sequence>
<organism evidence="3 4">
    <name type="scientific">Lapidilactobacillus achengensis</name>
    <dbReference type="NCBI Taxonomy" id="2486000"/>
    <lineage>
        <taxon>Bacteria</taxon>
        <taxon>Bacillati</taxon>
        <taxon>Bacillota</taxon>
        <taxon>Bacilli</taxon>
        <taxon>Lactobacillales</taxon>
        <taxon>Lactobacillaceae</taxon>
        <taxon>Lapidilactobacillus</taxon>
    </lineage>
</organism>